<evidence type="ECO:0000313" key="2">
    <source>
        <dbReference type="EMBL" id="RKF08410.1"/>
    </source>
</evidence>
<dbReference type="Proteomes" id="UP000246132">
    <property type="component" value="Unassembled WGS sequence"/>
</dbReference>
<comment type="caution">
    <text evidence="2">The sequence shown here is derived from an EMBL/GenBank/DDBJ whole genome shotgun (WGS) entry which is preliminary data.</text>
</comment>
<dbReference type="SUPFAM" id="SSF53335">
    <property type="entry name" value="S-adenosyl-L-methionine-dependent methyltransferases"/>
    <property type="match status" value="1"/>
</dbReference>
<dbReference type="InterPro" id="IPR047785">
    <property type="entry name" value="tRNA_MNMC2"/>
</dbReference>
<dbReference type="RefSeq" id="WP_109767195.1">
    <property type="nucleotide sequence ID" value="NZ_QFWV02000002.1"/>
</dbReference>
<evidence type="ECO:0000259" key="1">
    <source>
        <dbReference type="Pfam" id="PF05430"/>
    </source>
</evidence>
<keyword evidence="2" id="KW-0489">Methyltransferase</keyword>
<dbReference type="GO" id="GO:0032259">
    <property type="term" value="P:methylation"/>
    <property type="evidence" value="ECO:0007669"/>
    <property type="project" value="UniProtKB-KW"/>
</dbReference>
<dbReference type="InterPro" id="IPR029063">
    <property type="entry name" value="SAM-dependent_MTases_sf"/>
</dbReference>
<keyword evidence="2" id="KW-0808">Transferase</keyword>
<dbReference type="Gene3D" id="3.40.50.150">
    <property type="entry name" value="Vaccinia Virus protein VP39"/>
    <property type="match status" value="1"/>
</dbReference>
<keyword evidence="3" id="KW-1185">Reference proteome</keyword>
<dbReference type="NCBIfam" id="NF033855">
    <property type="entry name" value="tRNA_MNMC2"/>
    <property type="match status" value="1"/>
</dbReference>
<dbReference type="OrthoDB" id="9786494at2"/>
<feature type="domain" description="MnmC-like methyltransferase" evidence="1">
    <location>
        <begin position="103"/>
        <end position="219"/>
    </location>
</feature>
<dbReference type="GO" id="GO:0016645">
    <property type="term" value="F:oxidoreductase activity, acting on the CH-NH group of donors"/>
    <property type="evidence" value="ECO:0007669"/>
    <property type="project" value="InterPro"/>
</dbReference>
<evidence type="ECO:0000313" key="3">
    <source>
        <dbReference type="Proteomes" id="UP000246132"/>
    </source>
</evidence>
<dbReference type="AlphaFoldDB" id="A0A3A8ALA9"/>
<accession>A0A3A8ALA9</accession>
<proteinExistence type="predicted"/>
<dbReference type="InterPro" id="IPR008471">
    <property type="entry name" value="MnmC-like_methylTransf"/>
</dbReference>
<protein>
    <submittedName>
        <fullName evidence="2">5-methylaminomethyl-2-thiouridine methyltransferase</fullName>
    </submittedName>
</protein>
<name>A0A3A8ALA9_9HYPH</name>
<organism evidence="2 3">
    <name type="scientific">Oceaniradius stylonematis</name>
    <dbReference type="NCBI Taxonomy" id="2184161"/>
    <lineage>
        <taxon>Bacteria</taxon>
        <taxon>Pseudomonadati</taxon>
        <taxon>Pseudomonadota</taxon>
        <taxon>Alphaproteobacteria</taxon>
        <taxon>Hyphomicrobiales</taxon>
        <taxon>Ahrensiaceae</taxon>
        <taxon>Oceaniradius</taxon>
    </lineage>
</organism>
<dbReference type="Pfam" id="PF05430">
    <property type="entry name" value="Methyltransf_30"/>
    <property type="match status" value="1"/>
</dbReference>
<dbReference type="GO" id="GO:0004808">
    <property type="term" value="F:tRNA (5-methylaminomethyl-2-thiouridylate)(34)-methyltransferase activity"/>
    <property type="evidence" value="ECO:0007669"/>
    <property type="project" value="InterPro"/>
</dbReference>
<dbReference type="PANTHER" id="PTHR39963:SF1">
    <property type="entry name" value="MNMC-LIKE METHYLTRANSFERASE DOMAIN-CONTAINING PROTEIN"/>
    <property type="match status" value="1"/>
</dbReference>
<gene>
    <name evidence="2" type="ORF">DEM25_002805</name>
</gene>
<dbReference type="EMBL" id="QFWV02000002">
    <property type="protein sequence ID" value="RKF08410.1"/>
    <property type="molecule type" value="Genomic_DNA"/>
</dbReference>
<reference evidence="2 3" key="1">
    <citation type="journal article" date="2018" name="Int. J. Syst. Bacteriol.">
        <title>Oceaniradius stylonemae gen. nov., sp. nov., isolated from a red alga, Stylonema cornu-cervi.</title>
        <authorList>
            <person name="Jeong S."/>
        </authorList>
    </citation>
    <scope>NUCLEOTIDE SEQUENCE [LARGE SCALE GENOMIC DNA]</scope>
    <source>
        <strain evidence="2 3">StC1</strain>
    </source>
</reference>
<sequence>MDGDMPFSTRFGDHFYAREDGRAETGHVFIGQNRLAERWGDGADMVIAELGFGTGLNFLETWRQWRLHRLPGARLDFVSFEALPMTADEIMTAIGRWPDLAPLCVRLVERWPDLTSTPVTWILDPQTRLTVVAGDALDGVTRWNGLADAWYLDGFAPARNPDMWSEPLMQAVFDRTQPGGTFATYTAAGWVRRNLQAAGFDVEKVPGFGGKREMMRGRRPD</sequence>
<dbReference type="PANTHER" id="PTHR39963">
    <property type="entry name" value="SLL0983 PROTEIN"/>
    <property type="match status" value="1"/>
</dbReference>